<name>A0A4V1Q501_9AGAR</name>
<comment type="caution">
    <text evidence="1">The sequence shown here is derived from an EMBL/GenBank/DDBJ whole genome shotgun (WGS) entry which is preliminary data.</text>
</comment>
<protein>
    <submittedName>
        <fullName evidence="1">Uncharacterized protein</fullName>
    </submittedName>
</protein>
<keyword evidence="2" id="KW-1185">Reference proteome</keyword>
<reference evidence="1 2" key="1">
    <citation type="submission" date="2019-01" db="EMBL/GenBank/DDBJ databases">
        <title>Draft genome sequence of Psathyrella aberdarensis IHI B618.</title>
        <authorList>
            <person name="Buettner E."/>
            <person name="Kellner H."/>
        </authorList>
    </citation>
    <scope>NUCLEOTIDE SEQUENCE [LARGE SCALE GENOMIC DNA]</scope>
    <source>
        <strain evidence="1 2">IHI B618</strain>
    </source>
</reference>
<proteinExistence type="predicted"/>
<sequence length="80" mass="9371">MDEASILNNIVAPMMRASKNLFIAAYSSKLTGNILWRQEKDQGNTHPDMSVYRAMRKDKVWVPDGKFWRERAPCRWMPTL</sequence>
<dbReference type="AlphaFoldDB" id="A0A4V1Q501"/>
<evidence type="ECO:0000313" key="2">
    <source>
        <dbReference type="Proteomes" id="UP000290288"/>
    </source>
</evidence>
<dbReference type="EMBL" id="SDEE01000030">
    <property type="protein sequence ID" value="RXW23868.1"/>
    <property type="molecule type" value="Genomic_DNA"/>
</dbReference>
<evidence type="ECO:0000313" key="1">
    <source>
        <dbReference type="EMBL" id="RXW23868.1"/>
    </source>
</evidence>
<dbReference type="Proteomes" id="UP000290288">
    <property type="component" value="Unassembled WGS sequence"/>
</dbReference>
<organism evidence="1 2">
    <name type="scientific">Candolleomyces aberdarensis</name>
    <dbReference type="NCBI Taxonomy" id="2316362"/>
    <lineage>
        <taxon>Eukaryota</taxon>
        <taxon>Fungi</taxon>
        <taxon>Dikarya</taxon>
        <taxon>Basidiomycota</taxon>
        <taxon>Agaricomycotina</taxon>
        <taxon>Agaricomycetes</taxon>
        <taxon>Agaricomycetidae</taxon>
        <taxon>Agaricales</taxon>
        <taxon>Agaricineae</taxon>
        <taxon>Psathyrellaceae</taxon>
        <taxon>Candolleomyces</taxon>
    </lineage>
</organism>
<accession>A0A4V1Q501</accession>
<gene>
    <name evidence="1" type="ORF">EST38_g1980</name>
</gene>